<proteinExistence type="inferred from homology"/>
<dbReference type="NCBIfam" id="TIGR00220">
    <property type="entry name" value="mscL"/>
    <property type="match status" value="1"/>
</dbReference>
<keyword evidence="8 9" id="KW-0407">Ion channel</keyword>
<dbReference type="KEGG" id="vhy:G7082_06745"/>
<keyword evidence="6 9" id="KW-0406">Ion transport</keyword>
<keyword evidence="2 9" id="KW-0813">Transport</keyword>
<evidence type="ECO:0000256" key="1">
    <source>
        <dbReference type="ARBA" id="ARBA00004141"/>
    </source>
</evidence>
<evidence type="ECO:0000256" key="8">
    <source>
        <dbReference type="ARBA" id="ARBA00023303"/>
    </source>
</evidence>
<sequence length="147" mass="16237">MLKEFKEFISRGSVLDLAVGVIIGGAFTSIVTALTANIITPLINLVIKWITKSKDMKDATKGMILDVNGVKFDYGSVISAVITFLITAFVLFLIIKAVNKANKIVPKKEEEVEEEEVEPETSEAILNDIRDLLKAQQENNNKNTPDK</sequence>
<dbReference type="InterPro" id="IPR036019">
    <property type="entry name" value="MscL_channel"/>
</dbReference>
<protein>
    <recommendedName>
        <fullName evidence="9">Large-conductance mechanosensitive channel</fullName>
    </recommendedName>
</protein>
<evidence type="ECO:0000313" key="10">
    <source>
        <dbReference type="EMBL" id="QIL49754.1"/>
    </source>
</evidence>
<feature type="transmembrane region" description="Helical" evidence="9">
    <location>
        <begin position="77"/>
        <end position="98"/>
    </location>
</feature>
<dbReference type="RefSeq" id="WP_166036035.1">
    <property type="nucleotide sequence ID" value="NZ_CP049887.1"/>
</dbReference>
<organism evidence="10 11">
    <name type="scientific">Vagococcus hydrophili</name>
    <dbReference type="NCBI Taxonomy" id="2714947"/>
    <lineage>
        <taxon>Bacteria</taxon>
        <taxon>Bacillati</taxon>
        <taxon>Bacillota</taxon>
        <taxon>Bacilli</taxon>
        <taxon>Lactobacillales</taxon>
        <taxon>Enterococcaceae</taxon>
        <taxon>Vagococcus</taxon>
    </lineage>
</organism>
<dbReference type="InterPro" id="IPR001185">
    <property type="entry name" value="MS_channel"/>
</dbReference>
<evidence type="ECO:0000256" key="4">
    <source>
        <dbReference type="ARBA" id="ARBA00022692"/>
    </source>
</evidence>
<dbReference type="Gene3D" id="1.10.1200.120">
    <property type="entry name" value="Large-conductance mechanosensitive channel, MscL, domain 1"/>
    <property type="match status" value="1"/>
</dbReference>
<dbReference type="PANTHER" id="PTHR30266:SF2">
    <property type="entry name" value="LARGE-CONDUCTANCE MECHANOSENSITIVE CHANNEL"/>
    <property type="match status" value="1"/>
</dbReference>
<evidence type="ECO:0000256" key="3">
    <source>
        <dbReference type="ARBA" id="ARBA00022475"/>
    </source>
</evidence>
<accession>A0A6G8AXH0</accession>
<dbReference type="AlphaFoldDB" id="A0A6G8AXH0"/>
<keyword evidence="4 9" id="KW-0812">Transmembrane</keyword>
<keyword evidence="11" id="KW-1185">Reference proteome</keyword>
<dbReference type="PRINTS" id="PR01264">
    <property type="entry name" value="MECHCHANNEL"/>
</dbReference>
<dbReference type="InterPro" id="IPR037673">
    <property type="entry name" value="MSC/AndL"/>
</dbReference>
<dbReference type="EMBL" id="CP049887">
    <property type="protein sequence ID" value="QIL49754.1"/>
    <property type="molecule type" value="Genomic_DNA"/>
</dbReference>
<comment type="function">
    <text evidence="9">Channel that opens in response to stretch forces in the membrane lipid bilayer. May participate in the regulation of osmotic pressure changes within the cell.</text>
</comment>
<evidence type="ECO:0000313" key="11">
    <source>
        <dbReference type="Proteomes" id="UP000501747"/>
    </source>
</evidence>
<feature type="transmembrane region" description="Helical" evidence="9">
    <location>
        <begin position="12"/>
        <end position="39"/>
    </location>
</feature>
<evidence type="ECO:0000256" key="7">
    <source>
        <dbReference type="ARBA" id="ARBA00023136"/>
    </source>
</evidence>
<evidence type="ECO:0000256" key="5">
    <source>
        <dbReference type="ARBA" id="ARBA00022989"/>
    </source>
</evidence>
<keyword evidence="7 9" id="KW-0472">Membrane</keyword>
<comment type="subcellular location">
    <subcellularLocation>
        <location evidence="9">Cell membrane</location>
        <topology evidence="9">Multi-pass membrane protein</topology>
    </subcellularLocation>
    <subcellularLocation>
        <location evidence="1">Membrane</location>
        <topology evidence="1">Multi-pass membrane protein</topology>
    </subcellularLocation>
</comment>
<name>A0A6G8AXH0_9ENTE</name>
<keyword evidence="3 9" id="KW-1003">Cell membrane</keyword>
<evidence type="ECO:0000256" key="9">
    <source>
        <dbReference type="HAMAP-Rule" id="MF_00115"/>
    </source>
</evidence>
<comment type="similarity">
    <text evidence="9">Belongs to the MscL family.</text>
</comment>
<dbReference type="SUPFAM" id="SSF81330">
    <property type="entry name" value="Gated mechanosensitive channel"/>
    <property type="match status" value="1"/>
</dbReference>
<evidence type="ECO:0000256" key="2">
    <source>
        <dbReference type="ARBA" id="ARBA00022448"/>
    </source>
</evidence>
<dbReference type="GO" id="GO:0008381">
    <property type="term" value="F:mechanosensitive monoatomic ion channel activity"/>
    <property type="evidence" value="ECO:0007669"/>
    <property type="project" value="UniProtKB-UniRule"/>
</dbReference>
<dbReference type="GO" id="GO:0005886">
    <property type="term" value="C:plasma membrane"/>
    <property type="evidence" value="ECO:0007669"/>
    <property type="project" value="UniProtKB-SubCell"/>
</dbReference>
<gene>
    <name evidence="9 10" type="primary">mscL</name>
    <name evidence="10" type="ORF">G7082_06745</name>
</gene>
<dbReference type="HAMAP" id="MF_00115">
    <property type="entry name" value="MscL"/>
    <property type="match status" value="1"/>
</dbReference>
<dbReference type="PANTHER" id="PTHR30266">
    <property type="entry name" value="MECHANOSENSITIVE CHANNEL MSCL"/>
    <property type="match status" value="1"/>
</dbReference>
<reference evidence="10 11" key="1">
    <citation type="submission" date="2020-03" db="EMBL/GenBank/DDBJ databases">
        <title>Vagococcus sp. nov., isolated from beetles.</title>
        <authorList>
            <person name="Hyun D.-W."/>
            <person name="Bae J.-W."/>
        </authorList>
    </citation>
    <scope>NUCLEOTIDE SEQUENCE [LARGE SCALE GENOMIC DNA]</scope>
    <source>
        <strain evidence="10 11">HDW17B</strain>
    </source>
</reference>
<dbReference type="Proteomes" id="UP000501747">
    <property type="component" value="Chromosome"/>
</dbReference>
<keyword evidence="5 9" id="KW-1133">Transmembrane helix</keyword>
<evidence type="ECO:0000256" key="6">
    <source>
        <dbReference type="ARBA" id="ARBA00023065"/>
    </source>
</evidence>
<comment type="subunit">
    <text evidence="9">Homopentamer.</text>
</comment>
<dbReference type="Pfam" id="PF01741">
    <property type="entry name" value="MscL"/>
    <property type="match status" value="1"/>
</dbReference>